<evidence type="ECO:0000313" key="3">
    <source>
        <dbReference type="EMBL" id="ATI41482.1"/>
    </source>
</evidence>
<organism evidence="3 4">
    <name type="scientific">Pacificitalea manganoxidans</name>
    <dbReference type="NCBI Taxonomy" id="1411902"/>
    <lineage>
        <taxon>Bacteria</taxon>
        <taxon>Pseudomonadati</taxon>
        <taxon>Pseudomonadota</taxon>
        <taxon>Alphaproteobacteria</taxon>
        <taxon>Rhodobacterales</taxon>
        <taxon>Paracoccaceae</taxon>
        <taxon>Pacificitalea</taxon>
    </lineage>
</organism>
<keyword evidence="1" id="KW-0472">Membrane</keyword>
<accession>A0A291LXR6</accession>
<keyword evidence="4" id="KW-1185">Reference proteome</keyword>
<feature type="transmembrane region" description="Helical" evidence="1">
    <location>
        <begin position="102"/>
        <end position="122"/>
    </location>
</feature>
<dbReference type="Pfam" id="PF01478">
    <property type="entry name" value="Peptidase_A24"/>
    <property type="match status" value="1"/>
</dbReference>
<reference evidence="3 4" key="1">
    <citation type="submission" date="2017-05" db="EMBL/GenBank/DDBJ databases">
        <title>Comparative genomic and metabolic analysis of manganese-oxidizing mechanisms in Celeribater manganoxidans DY25T: its adaption to the environment of polymetallic nodule.</title>
        <authorList>
            <person name="Wang X."/>
        </authorList>
    </citation>
    <scope>NUCLEOTIDE SEQUENCE [LARGE SCALE GENOMIC DNA]</scope>
    <source>
        <strain evidence="3 4">DY25</strain>
    </source>
</reference>
<protein>
    <recommendedName>
        <fullName evidence="2">Prepilin type IV endopeptidase peptidase domain-containing protein</fullName>
    </recommendedName>
</protein>
<dbReference type="RefSeq" id="WP_088662134.1">
    <property type="nucleotide sequence ID" value="NZ_CP021404.1"/>
</dbReference>
<feature type="transmembrane region" description="Helical" evidence="1">
    <location>
        <begin position="37"/>
        <end position="56"/>
    </location>
</feature>
<dbReference type="Gene3D" id="1.20.120.1220">
    <property type="match status" value="1"/>
</dbReference>
<dbReference type="GO" id="GO:0016020">
    <property type="term" value="C:membrane"/>
    <property type="evidence" value="ECO:0007669"/>
    <property type="project" value="InterPro"/>
</dbReference>
<keyword evidence="1" id="KW-0812">Transmembrane</keyword>
<name>A0A291LXR6_9RHOB</name>
<dbReference type="EMBL" id="CP021404">
    <property type="protein sequence ID" value="ATI41482.1"/>
    <property type="molecule type" value="Genomic_DNA"/>
</dbReference>
<sequence>MIAQSATAALAFLPLAALVSLWVAWSDMARMKIPNRAVLALLLVYAVIGPFVLPLPEYGWRWVHFGAVLLVGFLMNMLRLIGAGDAKFAAAMAPFVALGDMLLVLYLFAGVLLAAFICHRIARAIPAVRGLAPNWESWHRTRDFPMGLALGGTLIAYLAVGAACIR</sequence>
<keyword evidence="1" id="KW-1133">Transmembrane helix</keyword>
<dbReference type="Proteomes" id="UP000219050">
    <property type="component" value="Chromosome"/>
</dbReference>
<evidence type="ECO:0000259" key="2">
    <source>
        <dbReference type="Pfam" id="PF01478"/>
    </source>
</evidence>
<evidence type="ECO:0000256" key="1">
    <source>
        <dbReference type="SAM" id="Phobius"/>
    </source>
</evidence>
<feature type="transmembrane region" description="Helical" evidence="1">
    <location>
        <begin position="144"/>
        <end position="165"/>
    </location>
</feature>
<feature type="transmembrane region" description="Helical" evidence="1">
    <location>
        <begin position="6"/>
        <end position="25"/>
    </location>
</feature>
<dbReference type="GO" id="GO:0004190">
    <property type="term" value="F:aspartic-type endopeptidase activity"/>
    <property type="evidence" value="ECO:0007669"/>
    <property type="project" value="InterPro"/>
</dbReference>
<dbReference type="AlphaFoldDB" id="A0A291LXR6"/>
<proteinExistence type="predicted"/>
<feature type="domain" description="Prepilin type IV endopeptidase peptidase" evidence="2">
    <location>
        <begin position="17"/>
        <end position="116"/>
    </location>
</feature>
<dbReference type="OrthoDB" id="7709484at2"/>
<dbReference type="InterPro" id="IPR000045">
    <property type="entry name" value="Prepilin_IV_endopep_pep"/>
</dbReference>
<gene>
    <name evidence="3" type="ORF">CBW24_05355</name>
</gene>
<evidence type="ECO:0000313" key="4">
    <source>
        <dbReference type="Proteomes" id="UP000219050"/>
    </source>
</evidence>
<feature type="transmembrane region" description="Helical" evidence="1">
    <location>
        <begin position="62"/>
        <end position="81"/>
    </location>
</feature>
<dbReference type="KEGG" id="cmag:CBW24_05355"/>